<dbReference type="EMBL" id="JAWHQM010000009">
    <property type="protein sequence ID" value="KAK5628548.1"/>
    <property type="molecule type" value="Genomic_DNA"/>
</dbReference>
<evidence type="ECO:0000313" key="2">
    <source>
        <dbReference type="Proteomes" id="UP001305414"/>
    </source>
</evidence>
<name>A0AAN7UIZ2_9PEZI</name>
<evidence type="ECO:0000313" key="1">
    <source>
        <dbReference type="EMBL" id="KAK5628548.1"/>
    </source>
</evidence>
<proteinExistence type="predicted"/>
<reference evidence="1 2" key="1">
    <citation type="submission" date="2023-10" db="EMBL/GenBank/DDBJ databases">
        <title>Draft genome sequence of Xylaria bambusicola isolate GMP-LS, the root and basal stem rot pathogen of sugarcane in Indonesia.</title>
        <authorList>
            <person name="Selvaraj P."/>
            <person name="Muralishankar V."/>
            <person name="Muruganantham S."/>
            <person name="Sp S."/>
            <person name="Haryani S."/>
            <person name="Lau K.J.X."/>
            <person name="Naqvi N.I."/>
        </authorList>
    </citation>
    <scope>NUCLEOTIDE SEQUENCE [LARGE SCALE GENOMIC DNA]</scope>
    <source>
        <strain evidence="1">GMP-LS</strain>
    </source>
</reference>
<accession>A0AAN7UIZ2</accession>
<gene>
    <name evidence="1" type="ORF">RRF57_004263</name>
</gene>
<organism evidence="1 2">
    <name type="scientific">Xylaria bambusicola</name>
    <dbReference type="NCBI Taxonomy" id="326684"/>
    <lineage>
        <taxon>Eukaryota</taxon>
        <taxon>Fungi</taxon>
        <taxon>Dikarya</taxon>
        <taxon>Ascomycota</taxon>
        <taxon>Pezizomycotina</taxon>
        <taxon>Sordariomycetes</taxon>
        <taxon>Xylariomycetidae</taxon>
        <taxon>Xylariales</taxon>
        <taxon>Xylariaceae</taxon>
        <taxon>Xylaria</taxon>
    </lineage>
</organism>
<dbReference type="Proteomes" id="UP001305414">
    <property type="component" value="Unassembled WGS sequence"/>
</dbReference>
<dbReference type="Gene3D" id="3.30.750.160">
    <property type="match status" value="1"/>
</dbReference>
<dbReference type="AlphaFoldDB" id="A0AAN7UIZ2"/>
<protein>
    <submittedName>
        <fullName evidence="1">Uncharacterized protein</fullName>
    </submittedName>
</protein>
<keyword evidence="2" id="KW-1185">Reference proteome</keyword>
<comment type="caution">
    <text evidence="1">The sequence shown here is derived from an EMBL/GenBank/DDBJ whole genome shotgun (WGS) entry which is preliminary data.</text>
</comment>
<sequence length="108" mass="12499">MKDYFYFTIDGYSKPLGYVHHSIIERVDSPDYWTIDSEAWTLHLCVPNGPNAFKERSKLVDATIRIAQEQGKIPELRWRGDAAPVRLPQCAPHPLDGRIRTLIRPLRL</sequence>